<feature type="region of interest" description="Disordered" evidence="1">
    <location>
        <begin position="1268"/>
        <end position="1291"/>
    </location>
</feature>
<gene>
    <name evidence="2" type="ORF">H6P81_015799</name>
</gene>
<reference evidence="2 3" key="1">
    <citation type="submission" date="2021-07" db="EMBL/GenBank/DDBJ databases">
        <title>The Aristolochia fimbriata genome: insights into angiosperm evolution, floral development and chemical biosynthesis.</title>
        <authorList>
            <person name="Jiao Y."/>
        </authorList>
    </citation>
    <scope>NUCLEOTIDE SEQUENCE [LARGE SCALE GENOMIC DNA]</scope>
    <source>
        <strain evidence="2">IBCAS-2021</strain>
        <tissue evidence="2">Leaf</tissue>
    </source>
</reference>
<feature type="region of interest" description="Disordered" evidence="1">
    <location>
        <begin position="1457"/>
        <end position="1520"/>
    </location>
</feature>
<organism evidence="2 3">
    <name type="scientific">Aristolochia fimbriata</name>
    <name type="common">White veined hardy Dutchman's pipe vine</name>
    <dbReference type="NCBI Taxonomy" id="158543"/>
    <lineage>
        <taxon>Eukaryota</taxon>
        <taxon>Viridiplantae</taxon>
        <taxon>Streptophyta</taxon>
        <taxon>Embryophyta</taxon>
        <taxon>Tracheophyta</taxon>
        <taxon>Spermatophyta</taxon>
        <taxon>Magnoliopsida</taxon>
        <taxon>Magnoliidae</taxon>
        <taxon>Piperales</taxon>
        <taxon>Aristolochiaceae</taxon>
        <taxon>Aristolochia</taxon>
    </lineage>
</organism>
<evidence type="ECO:0000313" key="3">
    <source>
        <dbReference type="Proteomes" id="UP000825729"/>
    </source>
</evidence>
<feature type="compositionally biased region" description="Basic and acidic residues" evidence="1">
    <location>
        <begin position="1392"/>
        <end position="1402"/>
    </location>
</feature>
<dbReference type="Proteomes" id="UP000825729">
    <property type="component" value="Unassembled WGS sequence"/>
</dbReference>
<comment type="caution">
    <text evidence="2">The sequence shown here is derived from an EMBL/GenBank/DDBJ whole genome shotgun (WGS) entry which is preliminary data.</text>
</comment>
<feature type="region of interest" description="Disordered" evidence="1">
    <location>
        <begin position="330"/>
        <end position="349"/>
    </location>
</feature>
<feature type="compositionally biased region" description="Basic and acidic residues" evidence="1">
    <location>
        <begin position="1485"/>
        <end position="1497"/>
    </location>
</feature>
<feature type="compositionally biased region" description="Polar residues" evidence="1">
    <location>
        <begin position="330"/>
        <end position="339"/>
    </location>
</feature>
<feature type="region of interest" description="Disordered" evidence="1">
    <location>
        <begin position="1"/>
        <end position="26"/>
    </location>
</feature>
<feature type="region of interest" description="Disordered" evidence="1">
    <location>
        <begin position="1336"/>
        <end position="1355"/>
    </location>
</feature>
<evidence type="ECO:0000256" key="1">
    <source>
        <dbReference type="SAM" id="MobiDB-lite"/>
    </source>
</evidence>
<feature type="compositionally biased region" description="Basic and acidic residues" evidence="1">
    <location>
        <begin position="1374"/>
        <end position="1384"/>
    </location>
</feature>
<proteinExistence type="predicted"/>
<name>A0AAV7E8B6_ARIFI</name>
<feature type="region of interest" description="Disordered" evidence="1">
    <location>
        <begin position="1361"/>
        <end position="1415"/>
    </location>
</feature>
<evidence type="ECO:0000313" key="2">
    <source>
        <dbReference type="EMBL" id="KAG9444459.1"/>
    </source>
</evidence>
<feature type="compositionally biased region" description="Polar residues" evidence="1">
    <location>
        <begin position="1282"/>
        <end position="1291"/>
    </location>
</feature>
<dbReference type="EMBL" id="JAINDJ010000006">
    <property type="protein sequence ID" value="KAG9444459.1"/>
    <property type="molecule type" value="Genomic_DNA"/>
</dbReference>
<keyword evidence="3" id="KW-1185">Reference proteome</keyword>
<accession>A0AAV7E8B6</accession>
<feature type="region of interest" description="Disordered" evidence="1">
    <location>
        <begin position="1200"/>
        <end position="1229"/>
    </location>
</feature>
<sequence>MINTVEKASDSTEKTPLSEAAVSVETSKVEVDVHFSKDGSQHPKDVTGKGPPLASMLSVCKDMSSAEELLVAGLTKVAPLSETCSSGFKQDKELRDVPLVVGENVVDHVATDEIVDPEFSSSNKDKGLSDVPPGVDQIVDVHIAMTENRTTELANKKEISNVHPLMGQNVEVQIATEEGTNLGLQAVNEEESIYVPPVVGSSLEIHAAAEDSVTPEPSATFPACSSAKNLKTIPEESEPTEKSTVASTGKVDVSGVLKAPETNTREPSLLNKADVHCRTAENSVDLRQSAGNEPPEDRLELSNAVHIDLKEDSSENKSLLPNTELISISCPSENSSGVEQSEPEKPLDNSCEEVNVIVPAVTEENNVSSVLQGETGPNFMAEPAEGFAEQQVTLEKPLAEDLKEASTVDASIRLMKNSASGVSEVNAASSLIGEHSEEAEIPCHLDLENSVIGEGCQEVKHTVPGIAQERISEQAGPVDDISGLNSNIVKDSVTKEVSLEVNATLPGGSQEEDNEKAASNSVRMEVCQEANATLPNVAQEVDKEKAVSNSVSMEVCHEANATSPDVAQVVDTEKAVPVNGISDLTCSDAVKISATSEGCQEVDVTVSCVAQELDTEKDALRGLGQDRLEESSLVELSEEVNNAAAPFDAQEGFISFEQADTVDAKPLVHNPDKMPVDLGQDCLEKPLLMEIPPVVNNDTPSISLEEVKSCEQTEPINPELKVVPDLGEDGPEKPLITESQDVRVACREENSCEKISIHVETNDTSAATELSSDSNQTGVDIAVVEVKMKEYCSTCSVTHAVDSSFGDTITSEVLNMDQTKMGDLETAEPACRTGSVEHDASHSETGAASFAFDEAQKVINRSAVAAEAAHDESVSGLRSPMSVEIGGQEDSFSANDKMNGIIAAVETGNKNVTCSDPSGVASHELDISELRKGMVSFAVTQTLEVQEDVSAVDKVVDLGGGSSIHFDDHNVGVHVSDLLAEDVNIVEGDAPNPALTDTCALGVESGTSVDYVDVASRESCKPNSTDNCKALGFADKAVDDFEVVGTGVVDISVTSSLTSPDPKSQLDGHFAKSDNDAVGVIIGCEAFVDPLAEEKANEQEISPVADAVHGEKHVLSGQDDPVTQSADLGQGEGHLEASHSGDMVPGKLDPLNGSSHYGVPGSLVSASSVNHVTMDTSGNSHIGDKTASVAGTVFSEETEEKTFSMPGDSMRLEKDGQCTVPDQSDDKTLPNTAVELSSLCQETQTSEQKVEESDVSVVVGDCPIEVDPVKNDESSHLPDNSYGDNSQKVNNSLNARNVVEVEDTRGSEGIPIVTEGPSISESLLSTSSELQIPVVSEGGDPEIMEGQSQSTSRLRHVKIHSLTDPQEGQSETIDDVKMQSRSDPQEGQSEAIDVKMQSRTDPQEGQSETIDDVKMQDLQEGQSETIDDVKMLDPQEGQSEIIDDVKMQDAQEGLSETIDDVKMQGPQEGQSETIDDEKMQGPQEGQRETIDDEKMQDPQEGQSETIDDEKMLGPQEGQSETIGVKDESCLGLVLIFNLFYEAAFNKEQLCTDVPIIYCMIEKTSRYLDNKHPHPMPF</sequence>
<protein>
    <submittedName>
        <fullName evidence="2">Uncharacterized protein</fullName>
    </submittedName>
</protein>
<feature type="region of interest" description="Disordered" evidence="1">
    <location>
        <begin position="1115"/>
        <end position="1145"/>
    </location>
</feature>